<comment type="caution">
    <text evidence="3">The sequence shown here is derived from an EMBL/GenBank/DDBJ whole genome shotgun (WGS) entry which is preliminary data.</text>
</comment>
<dbReference type="InterPro" id="IPR003018">
    <property type="entry name" value="GAF"/>
</dbReference>
<keyword evidence="1" id="KW-0812">Transmembrane</keyword>
<dbReference type="NCBIfam" id="TIGR00254">
    <property type="entry name" value="GGDEF"/>
    <property type="match status" value="1"/>
</dbReference>
<feature type="transmembrane region" description="Helical" evidence="1">
    <location>
        <begin position="100"/>
        <end position="122"/>
    </location>
</feature>
<protein>
    <recommendedName>
        <fullName evidence="2">GGDEF domain-containing protein</fullName>
    </recommendedName>
</protein>
<dbReference type="SUPFAM" id="SSF55781">
    <property type="entry name" value="GAF domain-like"/>
    <property type="match status" value="1"/>
</dbReference>
<feature type="transmembrane region" description="Helical" evidence="1">
    <location>
        <begin position="128"/>
        <end position="161"/>
    </location>
</feature>
<dbReference type="EMBL" id="CTRI01000002">
    <property type="protein sequence ID" value="CQR26610.1"/>
    <property type="molecule type" value="Genomic_DNA"/>
</dbReference>
<accession>A0ABM9T036</accession>
<evidence type="ECO:0000313" key="3">
    <source>
        <dbReference type="EMBL" id="CQR26610.1"/>
    </source>
</evidence>
<reference evidence="3 4" key="1">
    <citation type="submission" date="2015-03" db="EMBL/GenBank/DDBJ databases">
        <authorList>
            <person name="Regsiter A."/>
            <person name="william w."/>
        </authorList>
    </citation>
    <scope>NUCLEOTIDE SEQUENCE [LARGE SCALE GENOMIC DNA]</scope>
    <source>
        <strain evidence="3 4">CB1</strain>
    </source>
</reference>
<dbReference type="Pfam" id="PF13185">
    <property type="entry name" value="GAF_2"/>
    <property type="match status" value="1"/>
</dbReference>
<dbReference type="InterPro" id="IPR029787">
    <property type="entry name" value="Nucleotide_cyclase"/>
</dbReference>
<dbReference type="SMART" id="SM00267">
    <property type="entry name" value="GGDEF"/>
    <property type="match status" value="1"/>
</dbReference>
<dbReference type="Proteomes" id="UP000078599">
    <property type="component" value="Unassembled WGS sequence"/>
</dbReference>
<dbReference type="InterPro" id="IPR052163">
    <property type="entry name" value="DGC-Regulatory_Protein"/>
</dbReference>
<keyword evidence="4" id="KW-1185">Reference proteome</keyword>
<feature type="domain" description="GGDEF" evidence="2">
    <location>
        <begin position="585"/>
        <end position="720"/>
    </location>
</feature>
<evidence type="ECO:0000259" key="2">
    <source>
        <dbReference type="PROSITE" id="PS50887"/>
    </source>
</evidence>
<evidence type="ECO:0000313" key="4">
    <source>
        <dbReference type="Proteomes" id="UP000078599"/>
    </source>
</evidence>
<dbReference type="Pfam" id="PF00990">
    <property type="entry name" value="GGDEF"/>
    <property type="match status" value="1"/>
</dbReference>
<sequence length="720" mass="78533">MRTDPAPMPHEAQITTAPQAIAAARVRLLLATVPVSAVTNASVALIAMALLHGGAPAGFYAVWGGVMIGLQAIRLLVWLIWRGASAENLRPVQRSLRLRVLRAASLATGMSWGAIPAALFPATPIEQSFVAFFLAGVSGAAVAGLAFDAWASGLFVVSVIMPLALRLMGVQTSLSTAMAAMVCIYLLYLGVAIRRGQLQFLQLLDWRTRAETARARTARQAQLNALLAEANQRGTSAPNAAALYAAICRTYAALDGQAPLSIVQRDPITGGFEIAAQSGSNSGPVPMDVLDTSLLDTAWGQNRPQFQGDGRTLDACIPLHAQGQVCALLRVVCANAAERLPCEMDDSLRDWLLNLAASVDRGLQAISQRERIDRLQNLYRALISEGEVVLQSRSAEEMLQRTCDTLATDTQFHAAWLARPDDSGAFRVLARAGEGALQLDHFRVHLNDANRVPLVLRVWDTQTLQVCNDLLRDPDMQPWNSTLSRYRWHAALATPVWRGGALWGVLVFTSPQAQAFDEQTIALCEQVAALLGYGLDELDVKERLSHLQRVEAHRARHDTLTGLPNRYALEQYLPEVIARARRQGSLFAVGMIDLDGFKLINDTWGHSAGDRVLRELTRRLQAVQRQTDFLVRLGGDEFVVVMEDLNPLEVQTGYANSVQRLRQAVAAPFDIAPNVQLPIDMSIGISAYPLDAQDADTLMRLADKAMYAAKPKNRTSENSP</sequence>
<keyword evidence="1" id="KW-0472">Membrane</keyword>
<dbReference type="InterPro" id="IPR000160">
    <property type="entry name" value="GGDEF_dom"/>
</dbReference>
<name>A0ABM9T036_THIA3</name>
<feature type="transmembrane region" description="Helical" evidence="1">
    <location>
        <begin position="57"/>
        <end position="80"/>
    </location>
</feature>
<feature type="transmembrane region" description="Helical" evidence="1">
    <location>
        <begin position="28"/>
        <end position="51"/>
    </location>
</feature>
<dbReference type="CDD" id="cd01949">
    <property type="entry name" value="GGDEF"/>
    <property type="match status" value="1"/>
</dbReference>
<dbReference type="Gene3D" id="3.30.70.270">
    <property type="match status" value="1"/>
</dbReference>
<dbReference type="SMART" id="SM00065">
    <property type="entry name" value="GAF"/>
    <property type="match status" value="1"/>
</dbReference>
<keyword evidence="1" id="KW-1133">Transmembrane helix</keyword>
<dbReference type="PANTHER" id="PTHR46663:SF2">
    <property type="entry name" value="GGDEF DOMAIN-CONTAINING PROTEIN"/>
    <property type="match status" value="1"/>
</dbReference>
<proteinExistence type="predicted"/>
<evidence type="ECO:0000256" key="1">
    <source>
        <dbReference type="SAM" id="Phobius"/>
    </source>
</evidence>
<gene>
    <name evidence="3" type="ORF">THICB1_100131</name>
</gene>
<dbReference type="InterPro" id="IPR029016">
    <property type="entry name" value="GAF-like_dom_sf"/>
</dbReference>
<dbReference type="PROSITE" id="PS50887">
    <property type="entry name" value="GGDEF"/>
    <property type="match status" value="1"/>
</dbReference>
<dbReference type="PANTHER" id="PTHR46663">
    <property type="entry name" value="DIGUANYLATE CYCLASE DGCT-RELATED"/>
    <property type="match status" value="1"/>
</dbReference>
<organism evidence="3 4">
    <name type="scientific">Thiomonas arsenitoxydans (strain DSM 22701 / CIP 110005 / 3As)</name>
    <dbReference type="NCBI Taxonomy" id="426114"/>
    <lineage>
        <taxon>Bacteria</taxon>
        <taxon>Pseudomonadati</taxon>
        <taxon>Pseudomonadota</taxon>
        <taxon>Betaproteobacteria</taxon>
        <taxon>Burkholderiales</taxon>
        <taxon>Thiomonas</taxon>
    </lineage>
</organism>
<dbReference type="SUPFAM" id="SSF55073">
    <property type="entry name" value="Nucleotide cyclase"/>
    <property type="match status" value="1"/>
</dbReference>
<dbReference type="Gene3D" id="3.30.450.40">
    <property type="match status" value="1"/>
</dbReference>
<dbReference type="InterPro" id="IPR043128">
    <property type="entry name" value="Rev_trsase/Diguanyl_cyclase"/>
</dbReference>
<feature type="transmembrane region" description="Helical" evidence="1">
    <location>
        <begin position="173"/>
        <end position="193"/>
    </location>
</feature>